<keyword evidence="4" id="KW-0479">Metal-binding</keyword>
<dbReference type="AlphaFoldDB" id="A0A163D7A7"/>
<dbReference type="Gene3D" id="3.30.230.10">
    <property type="match status" value="1"/>
</dbReference>
<comment type="similarity">
    <text evidence="1">Belongs to the GHMP kinase family. GalK subfamily.</text>
</comment>
<evidence type="ECO:0000256" key="4">
    <source>
        <dbReference type="ARBA" id="ARBA00022723"/>
    </source>
</evidence>
<dbReference type="PRINTS" id="PR00959">
    <property type="entry name" value="MEVGALKINASE"/>
</dbReference>
<evidence type="ECO:0000256" key="3">
    <source>
        <dbReference type="ARBA" id="ARBA00022679"/>
    </source>
</evidence>
<dbReference type="SUPFAM" id="SSF55060">
    <property type="entry name" value="GHMP Kinase, C-terminal domain"/>
    <property type="match status" value="1"/>
</dbReference>
<dbReference type="InterPro" id="IPR006206">
    <property type="entry name" value="Mevalonate/galactokinase"/>
</dbReference>
<dbReference type="SUPFAM" id="SSF54211">
    <property type="entry name" value="Ribosomal protein S5 domain 2-like"/>
    <property type="match status" value="1"/>
</dbReference>
<evidence type="ECO:0000256" key="7">
    <source>
        <dbReference type="ARBA" id="ARBA00022840"/>
    </source>
</evidence>
<dbReference type="OrthoDB" id="250531at2"/>
<evidence type="ECO:0000256" key="5">
    <source>
        <dbReference type="ARBA" id="ARBA00022741"/>
    </source>
</evidence>
<evidence type="ECO:0000256" key="10">
    <source>
        <dbReference type="ARBA" id="ARBA00023277"/>
    </source>
</evidence>
<feature type="domain" description="Galactokinase N-terminal" evidence="14">
    <location>
        <begin position="7"/>
        <end position="49"/>
    </location>
</feature>
<dbReference type="PANTHER" id="PTHR10457">
    <property type="entry name" value="MEVALONATE KINASE/GALACTOKINASE"/>
    <property type="match status" value="1"/>
</dbReference>
<dbReference type="GO" id="GO:0006012">
    <property type="term" value="P:galactose metabolic process"/>
    <property type="evidence" value="ECO:0007669"/>
    <property type="project" value="UniProtKB-UniRule"/>
</dbReference>
<dbReference type="InterPro" id="IPR000705">
    <property type="entry name" value="Galactokinase"/>
</dbReference>
<dbReference type="Pfam" id="PF00288">
    <property type="entry name" value="GHMP_kinases_N"/>
    <property type="match status" value="1"/>
</dbReference>
<evidence type="ECO:0000259" key="12">
    <source>
        <dbReference type="Pfam" id="PF00288"/>
    </source>
</evidence>
<evidence type="ECO:0000259" key="14">
    <source>
        <dbReference type="Pfam" id="PF10509"/>
    </source>
</evidence>
<keyword evidence="7" id="KW-0067">ATP-binding</keyword>
<dbReference type="InterPro" id="IPR013750">
    <property type="entry name" value="GHMP_kinase_C_dom"/>
</dbReference>
<keyword evidence="6 15" id="KW-0418">Kinase</keyword>
<gene>
    <name evidence="15" type="ORF">AWE51_16590</name>
</gene>
<dbReference type="GO" id="GO:0005829">
    <property type="term" value="C:cytosol"/>
    <property type="evidence" value="ECO:0007669"/>
    <property type="project" value="TreeGrafter"/>
</dbReference>
<dbReference type="InterPro" id="IPR036554">
    <property type="entry name" value="GHMP_kinase_C_sf"/>
</dbReference>
<dbReference type="Pfam" id="PF08544">
    <property type="entry name" value="GHMP_kinases_C"/>
    <property type="match status" value="1"/>
</dbReference>
<keyword evidence="8" id="KW-0460">Magnesium</keyword>
<dbReference type="EC" id="2.7.1.6" evidence="11"/>
<dbReference type="FunFam" id="3.30.230.10:FF:000017">
    <property type="entry name" value="Galactokinase"/>
    <property type="match status" value="1"/>
</dbReference>
<reference evidence="15 16" key="1">
    <citation type="submission" date="2016-01" db="EMBL/GenBank/DDBJ databases">
        <title>The draft genome sequence of Aquimarina sp. RZW4-3-2.</title>
        <authorList>
            <person name="Wang Y."/>
        </authorList>
    </citation>
    <scope>NUCLEOTIDE SEQUENCE [LARGE SCALE GENOMIC DNA]</scope>
    <source>
        <strain evidence="15 16">RZW4-3-2</strain>
    </source>
</reference>
<proteinExistence type="inferred from homology"/>
<dbReference type="PANTHER" id="PTHR10457:SF7">
    <property type="entry name" value="GALACTOKINASE-RELATED"/>
    <property type="match status" value="1"/>
</dbReference>
<comment type="caution">
    <text evidence="15">The sequence shown here is derived from an EMBL/GenBank/DDBJ whole genome shotgun (WGS) entry which is preliminary data.</text>
</comment>
<evidence type="ECO:0000256" key="9">
    <source>
        <dbReference type="ARBA" id="ARBA00023144"/>
    </source>
</evidence>
<sequence length="381" mass="42788">MSGEHKSFVSNFKEELKVVSPGRINFIGEHTDYNNGFVLPTAIDKKIVFSFEANGSESQCNVYSVSYDKHLVFDLENVSPSTVEWENYILGVINELLQITNGVKGFNCIVKSELPIGAGVSSSAALECGLAFGLNELFNLDLPKIALVELSQRAEHTYVGTKCGIMDQFASVMSEDQKVILLDCKNQEHRLIDANFEPYKILLLNTNVSHNLASSEYNTRREECEEVISVIAKENKQVKSLRDVTKSLLDEYKDKLSSKLYGRALYVIQENDRVLRASECLEKGDLEMFGNLMYKSHRGLQYEYEVSCKELDFLVDFSEGNDQIIGSRMMGGGFGGCTINLIHKDHIDAYLPVVKKAYKEQFNIDLTSFITVPSQGTSIQK</sequence>
<feature type="domain" description="GHMP kinase C-terminal" evidence="13">
    <location>
        <begin position="279"/>
        <end position="356"/>
    </location>
</feature>
<dbReference type="GO" id="GO:0046872">
    <property type="term" value="F:metal ion binding"/>
    <property type="evidence" value="ECO:0007669"/>
    <property type="project" value="UniProtKB-KW"/>
</dbReference>
<dbReference type="PIRSF" id="PIRSF000530">
    <property type="entry name" value="Galactokinase"/>
    <property type="match status" value="1"/>
</dbReference>
<dbReference type="Gene3D" id="3.30.70.890">
    <property type="entry name" value="GHMP kinase, C-terminal domain"/>
    <property type="match status" value="1"/>
</dbReference>
<evidence type="ECO:0000256" key="2">
    <source>
        <dbReference type="ARBA" id="ARBA00022490"/>
    </source>
</evidence>
<accession>A0A163D7A7</accession>
<evidence type="ECO:0000259" key="13">
    <source>
        <dbReference type="Pfam" id="PF08544"/>
    </source>
</evidence>
<dbReference type="InterPro" id="IPR020568">
    <property type="entry name" value="Ribosomal_Su5_D2-typ_SF"/>
</dbReference>
<dbReference type="GO" id="GO:0004335">
    <property type="term" value="F:galactokinase activity"/>
    <property type="evidence" value="ECO:0007669"/>
    <property type="project" value="UniProtKB-UniRule"/>
</dbReference>
<dbReference type="InterPro" id="IPR006204">
    <property type="entry name" value="GHMP_kinase_N_dom"/>
</dbReference>
<keyword evidence="10" id="KW-0119">Carbohydrate metabolism</keyword>
<organism evidence="15 16">
    <name type="scientific">Aquimarina aggregata</name>
    <dbReference type="NCBI Taxonomy" id="1642818"/>
    <lineage>
        <taxon>Bacteria</taxon>
        <taxon>Pseudomonadati</taxon>
        <taxon>Bacteroidota</taxon>
        <taxon>Flavobacteriia</taxon>
        <taxon>Flavobacteriales</taxon>
        <taxon>Flavobacteriaceae</taxon>
        <taxon>Aquimarina</taxon>
    </lineage>
</organism>
<protein>
    <recommendedName>
        <fullName evidence="11">Galactokinase</fullName>
        <ecNumber evidence="11">2.7.1.6</ecNumber>
    </recommendedName>
</protein>
<dbReference type="Pfam" id="PF10509">
    <property type="entry name" value="GalKase_gal_bdg"/>
    <property type="match status" value="1"/>
</dbReference>
<keyword evidence="9" id="KW-0299">Galactose metabolism</keyword>
<keyword evidence="3" id="KW-0808">Transferase</keyword>
<dbReference type="STRING" id="1642818.AWE51_16590"/>
<evidence type="ECO:0000313" key="16">
    <source>
        <dbReference type="Proteomes" id="UP000076715"/>
    </source>
</evidence>
<evidence type="ECO:0000256" key="6">
    <source>
        <dbReference type="ARBA" id="ARBA00022777"/>
    </source>
</evidence>
<dbReference type="PRINTS" id="PR00473">
    <property type="entry name" value="GALCTOKINASE"/>
</dbReference>
<evidence type="ECO:0000313" key="15">
    <source>
        <dbReference type="EMBL" id="KZS43049.1"/>
    </source>
</evidence>
<dbReference type="FunFam" id="3.30.70.890:FF:000001">
    <property type="entry name" value="Galactokinase"/>
    <property type="match status" value="1"/>
</dbReference>
<name>A0A163D7A7_9FLAO</name>
<evidence type="ECO:0000256" key="8">
    <source>
        <dbReference type="ARBA" id="ARBA00022842"/>
    </source>
</evidence>
<keyword evidence="2" id="KW-0963">Cytoplasm</keyword>
<dbReference type="EMBL" id="LQRT01000001">
    <property type="protein sequence ID" value="KZS43049.1"/>
    <property type="molecule type" value="Genomic_DNA"/>
</dbReference>
<dbReference type="Proteomes" id="UP000076715">
    <property type="component" value="Unassembled WGS sequence"/>
</dbReference>
<evidence type="ECO:0000256" key="11">
    <source>
        <dbReference type="NCBIfam" id="TIGR00131"/>
    </source>
</evidence>
<dbReference type="InterPro" id="IPR014721">
    <property type="entry name" value="Ribsml_uS5_D2-typ_fold_subgr"/>
</dbReference>
<dbReference type="GO" id="GO:0005524">
    <property type="term" value="F:ATP binding"/>
    <property type="evidence" value="ECO:0007669"/>
    <property type="project" value="UniProtKB-UniRule"/>
</dbReference>
<dbReference type="InterPro" id="IPR019539">
    <property type="entry name" value="GalKase_N"/>
</dbReference>
<keyword evidence="16" id="KW-1185">Reference proteome</keyword>
<feature type="domain" description="GHMP kinase N-terminal" evidence="12">
    <location>
        <begin position="87"/>
        <end position="174"/>
    </location>
</feature>
<evidence type="ECO:0000256" key="1">
    <source>
        <dbReference type="ARBA" id="ARBA00006566"/>
    </source>
</evidence>
<keyword evidence="5" id="KW-0547">Nucleotide-binding</keyword>
<dbReference type="NCBIfam" id="TIGR00131">
    <property type="entry name" value="gal_kin"/>
    <property type="match status" value="1"/>
</dbReference>